<dbReference type="EMBL" id="JBHRWN010000002">
    <property type="protein sequence ID" value="MFC3477661.1"/>
    <property type="molecule type" value="Genomic_DNA"/>
</dbReference>
<evidence type="ECO:0000313" key="2">
    <source>
        <dbReference type="EMBL" id="MFC3477661.1"/>
    </source>
</evidence>
<accession>A0ABD5NEW2</accession>
<protein>
    <submittedName>
        <fullName evidence="2">HEPN domain-containing protein</fullName>
    </submittedName>
</protein>
<feature type="domain" description="HEPN" evidence="1">
    <location>
        <begin position="142"/>
        <end position="259"/>
    </location>
</feature>
<comment type="caution">
    <text evidence="2">The sequence shown here is derived from an EMBL/GenBank/DDBJ whole genome shotgun (WGS) entry which is preliminary data.</text>
</comment>
<evidence type="ECO:0000259" key="1">
    <source>
        <dbReference type="Pfam" id="PF05168"/>
    </source>
</evidence>
<reference evidence="2 3" key="1">
    <citation type="journal article" date="2019" name="Int. J. Syst. Evol. Microbiol.">
        <title>The Global Catalogue of Microorganisms (GCM) 10K type strain sequencing project: providing services to taxonomists for standard genome sequencing and annotation.</title>
        <authorList>
            <consortium name="The Broad Institute Genomics Platform"/>
            <consortium name="The Broad Institute Genome Sequencing Center for Infectious Disease"/>
            <person name="Wu L."/>
            <person name="Ma J."/>
        </authorList>
    </citation>
    <scope>NUCLEOTIDE SEQUENCE [LARGE SCALE GENOMIC DNA]</scope>
    <source>
        <strain evidence="2 3">CGMCC 1.12562</strain>
    </source>
</reference>
<proteinExistence type="predicted"/>
<sequence length="266" mass="31200">MSDEIEFSDEFVENFLDNVFEYWFNDALEEKGLEREDFEKGQVFLKNPFALSQFEDLEADDSDVEVYVNDDAEVRVQAELDTDRDIEAGDPIYAYEVEGFEEVILDEEQEDYGHVTVADMGQLGWFFNFDFRYNRSYQGPLTEAADEFIDTAEYAKENEKWRVFVENAFHAAERMMKIDVIFMGWSAETHGDVQARYSDLVDMGIGNPDLYDVFNQLKGKYRFSASYVDPRGDVDEREFDFGEEEAEEFLSVIKEHREYLEEEDGE</sequence>
<gene>
    <name evidence="2" type="ORF">ACFOKC_07980</name>
</gene>
<dbReference type="Proteomes" id="UP001595660">
    <property type="component" value="Unassembled WGS sequence"/>
</dbReference>
<evidence type="ECO:0000313" key="3">
    <source>
        <dbReference type="Proteomes" id="UP001595660"/>
    </source>
</evidence>
<dbReference type="GeneID" id="69116406"/>
<dbReference type="RefSeq" id="WP_232571214.1">
    <property type="nucleotide sequence ID" value="NZ_CP089466.1"/>
</dbReference>
<organism evidence="2 3">
    <name type="scientific">Halobacterium litoreum</name>
    <dbReference type="NCBI Taxonomy" id="2039234"/>
    <lineage>
        <taxon>Archaea</taxon>
        <taxon>Methanobacteriati</taxon>
        <taxon>Methanobacteriota</taxon>
        <taxon>Stenosarchaea group</taxon>
        <taxon>Halobacteria</taxon>
        <taxon>Halobacteriales</taxon>
        <taxon>Halobacteriaceae</taxon>
        <taxon>Halobacterium</taxon>
    </lineage>
</organism>
<dbReference type="Pfam" id="PF05168">
    <property type="entry name" value="HEPN"/>
    <property type="match status" value="1"/>
</dbReference>
<keyword evidence="3" id="KW-1185">Reference proteome</keyword>
<dbReference type="Gene3D" id="1.20.120.330">
    <property type="entry name" value="Nucleotidyltransferases domain 2"/>
    <property type="match status" value="1"/>
</dbReference>
<name>A0ABD5NEW2_9EURY</name>
<dbReference type="AlphaFoldDB" id="A0ABD5NEW2"/>
<dbReference type="InterPro" id="IPR007842">
    <property type="entry name" value="HEPN_dom"/>
</dbReference>